<evidence type="ECO:0000313" key="6">
    <source>
        <dbReference type="EMBL" id="MFD0959275.1"/>
    </source>
</evidence>
<evidence type="ECO:0000259" key="4">
    <source>
        <dbReference type="PROSITE" id="PS50112"/>
    </source>
</evidence>
<dbReference type="SMART" id="SM00283">
    <property type="entry name" value="MA"/>
    <property type="match status" value="1"/>
</dbReference>
<dbReference type="InterPro" id="IPR000700">
    <property type="entry name" value="PAS-assoc_C"/>
</dbReference>
<evidence type="ECO:0000259" key="5">
    <source>
        <dbReference type="PROSITE" id="PS50113"/>
    </source>
</evidence>
<keyword evidence="1 2" id="KW-0807">Transducer</keyword>
<name>A0ABW3HP43_9BACL</name>
<keyword evidence="7" id="KW-1185">Reference proteome</keyword>
<dbReference type="Gene3D" id="1.10.287.950">
    <property type="entry name" value="Methyl-accepting chemotaxis protein"/>
    <property type="match status" value="1"/>
</dbReference>
<feature type="domain" description="PAC" evidence="5">
    <location>
        <begin position="88"/>
        <end position="142"/>
    </location>
</feature>
<dbReference type="PROSITE" id="PS50113">
    <property type="entry name" value="PAC"/>
    <property type="match status" value="1"/>
</dbReference>
<dbReference type="InterPro" id="IPR035965">
    <property type="entry name" value="PAS-like_dom_sf"/>
</dbReference>
<protein>
    <submittedName>
        <fullName evidence="6">Methyl-accepting chemotaxis protein</fullName>
    </submittedName>
</protein>
<dbReference type="Gene3D" id="3.30.450.20">
    <property type="entry name" value="PAS domain"/>
    <property type="match status" value="1"/>
</dbReference>
<dbReference type="RefSeq" id="WP_377563347.1">
    <property type="nucleotide sequence ID" value="NZ_JBHTJZ010000008.1"/>
</dbReference>
<dbReference type="InterPro" id="IPR000014">
    <property type="entry name" value="PAS"/>
</dbReference>
<feature type="domain" description="Methyl-accepting transducer" evidence="3">
    <location>
        <begin position="155"/>
        <end position="310"/>
    </location>
</feature>
<gene>
    <name evidence="6" type="ORF">ACFQ2I_07720</name>
</gene>
<dbReference type="PANTHER" id="PTHR32089">
    <property type="entry name" value="METHYL-ACCEPTING CHEMOTAXIS PROTEIN MCPB"/>
    <property type="match status" value="1"/>
</dbReference>
<dbReference type="SUPFAM" id="SSF58104">
    <property type="entry name" value="Methyl-accepting chemotaxis protein (MCP) signaling domain"/>
    <property type="match status" value="1"/>
</dbReference>
<dbReference type="Pfam" id="PF13426">
    <property type="entry name" value="PAS_9"/>
    <property type="match status" value="1"/>
</dbReference>
<dbReference type="CDD" id="cd00130">
    <property type="entry name" value="PAS"/>
    <property type="match status" value="1"/>
</dbReference>
<feature type="domain" description="PAS" evidence="4">
    <location>
        <begin position="31"/>
        <end position="62"/>
    </location>
</feature>
<dbReference type="Pfam" id="PF00015">
    <property type="entry name" value="MCPsignal"/>
    <property type="match status" value="1"/>
</dbReference>
<dbReference type="PROSITE" id="PS50112">
    <property type="entry name" value="PAS"/>
    <property type="match status" value="1"/>
</dbReference>
<proteinExistence type="predicted"/>
<evidence type="ECO:0000313" key="7">
    <source>
        <dbReference type="Proteomes" id="UP001596989"/>
    </source>
</evidence>
<dbReference type="EMBL" id="JBHTJZ010000008">
    <property type="protein sequence ID" value="MFD0959275.1"/>
    <property type="molecule type" value="Genomic_DNA"/>
</dbReference>
<reference evidence="7" key="1">
    <citation type="journal article" date="2019" name="Int. J. Syst. Evol. Microbiol.">
        <title>The Global Catalogue of Microorganisms (GCM) 10K type strain sequencing project: providing services to taxonomists for standard genome sequencing and annotation.</title>
        <authorList>
            <consortium name="The Broad Institute Genomics Platform"/>
            <consortium name="The Broad Institute Genome Sequencing Center for Infectious Disease"/>
            <person name="Wu L."/>
            <person name="Ma J."/>
        </authorList>
    </citation>
    <scope>NUCLEOTIDE SEQUENCE [LARGE SCALE GENOMIC DNA]</scope>
    <source>
        <strain evidence="7">CCUG 59129</strain>
    </source>
</reference>
<comment type="caution">
    <text evidence="6">The sequence shown here is derived from an EMBL/GenBank/DDBJ whole genome shotgun (WGS) entry which is preliminary data.</text>
</comment>
<dbReference type="PANTHER" id="PTHR32089:SF112">
    <property type="entry name" value="LYSOZYME-LIKE PROTEIN-RELATED"/>
    <property type="match status" value="1"/>
</dbReference>
<dbReference type="Proteomes" id="UP001596989">
    <property type="component" value="Unassembled WGS sequence"/>
</dbReference>
<evidence type="ECO:0000256" key="1">
    <source>
        <dbReference type="ARBA" id="ARBA00023224"/>
    </source>
</evidence>
<evidence type="ECO:0000259" key="3">
    <source>
        <dbReference type="PROSITE" id="PS50111"/>
    </source>
</evidence>
<dbReference type="SUPFAM" id="SSF55785">
    <property type="entry name" value="PYP-like sensor domain (PAS domain)"/>
    <property type="match status" value="1"/>
</dbReference>
<accession>A0ABW3HP43</accession>
<dbReference type="InterPro" id="IPR004089">
    <property type="entry name" value="MCPsignal_dom"/>
</dbReference>
<dbReference type="PROSITE" id="PS50111">
    <property type="entry name" value="CHEMOTAXIS_TRANSDUC_2"/>
    <property type="match status" value="1"/>
</dbReference>
<sequence>MIPVTKSETMMSVQGLQHEQVLAAIERSLAMIAFNTKGEVIWANALFAKTIGYRTSELVGMSHRTFCLKQYVNSREYVMLWEGLRSGRAFQDKITRVTKDGRPIRLEASYMPIMNEEGQVYAVLKVATDINAREQANMQMTERLLDMSDRMLHRAREGMSKSFEVEEAAGKVAKASEQNMAILQHLERHTASIQSIVEVIRHVSSQTQLLALNAAIEAAHAGEWGRGFDIIAKEVRKLAGQVQKSALEVNGYMEGMVGQVKEIIEGTNRTQSAVSDSQSLIRLAVEQFGEIEEAAKRLDEQAKLIGAVAE</sequence>
<organism evidence="6 7">
    <name type="scientific">Paenibacillus chungangensis</name>
    <dbReference type="NCBI Taxonomy" id="696535"/>
    <lineage>
        <taxon>Bacteria</taxon>
        <taxon>Bacillati</taxon>
        <taxon>Bacillota</taxon>
        <taxon>Bacilli</taxon>
        <taxon>Bacillales</taxon>
        <taxon>Paenibacillaceae</taxon>
        <taxon>Paenibacillus</taxon>
    </lineage>
</organism>
<evidence type="ECO:0000256" key="2">
    <source>
        <dbReference type="PROSITE-ProRule" id="PRU00284"/>
    </source>
</evidence>
<dbReference type="NCBIfam" id="TIGR00229">
    <property type="entry name" value="sensory_box"/>
    <property type="match status" value="1"/>
</dbReference>